<dbReference type="EnsemblMetazoa" id="CJA20892.1">
    <property type="protein sequence ID" value="CJA20892.1"/>
    <property type="gene ID" value="WBGene00176464"/>
</dbReference>
<protein>
    <submittedName>
        <fullName evidence="2">Uncharacterized protein</fullName>
    </submittedName>
</protein>
<name>A0A8R1I8N1_CAEJA</name>
<dbReference type="InterPro" id="IPR019426">
    <property type="entry name" value="7TM_GPCR_serpentine_rcpt_Srv"/>
</dbReference>
<dbReference type="Proteomes" id="UP000005237">
    <property type="component" value="Unassembled WGS sequence"/>
</dbReference>
<dbReference type="AlphaFoldDB" id="A0A8R1I8N1"/>
<keyword evidence="3" id="KW-1185">Reference proteome</keyword>
<reference evidence="3" key="1">
    <citation type="submission" date="2010-08" db="EMBL/GenBank/DDBJ databases">
        <authorList>
            <consortium name="Caenorhabditis japonica Sequencing Consortium"/>
            <person name="Wilson R.K."/>
        </authorList>
    </citation>
    <scope>NUCLEOTIDE SEQUENCE [LARGE SCALE GENOMIC DNA]</scope>
    <source>
        <strain evidence="3">DF5081</strain>
    </source>
</reference>
<dbReference type="Pfam" id="PF10323">
    <property type="entry name" value="7TM_GPCR_Srv"/>
    <property type="match status" value="1"/>
</dbReference>
<keyword evidence="1" id="KW-0472">Membrane</keyword>
<feature type="transmembrane region" description="Helical" evidence="1">
    <location>
        <begin position="43"/>
        <end position="65"/>
    </location>
</feature>
<feature type="transmembrane region" description="Helical" evidence="1">
    <location>
        <begin position="12"/>
        <end position="31"/>
    </location>
</feature>
<sequence length="164" mass="18609">MPDHLDVIIVDIEAVLCMPPYALILLLIVWNRRKSQETTFHNHYYTLVISQGIADFAAIFIFFPVTCARAFKVGNRFIYSLGDYGAARFLATGAAYLLITRGIGVALITIQRFITLCKSHSWVERVSFTTYMFENIFGTKKESPNKAQYSKALRLLGYGCFMVT</sequence>
<reference evidence="2" key="2">
    <citation type="submission" date="2022-06" db="UniProtKB">
        <authorList>
            <consortium name="EnsemblMetazoa"/>
        </authorList>
    </citation>
    <scope>IDENTIFICATION</scope>
    <source>
        <strain evidence="2">DF5081</strain>
    </source>
</reference>
<accession>A0A8R1I8N1</accession>
<keyword evidence="1" id="KW-1133">Transmembrane helix</keyword>
<evidence type="ECO:0000313" key="2">
    <source>
        <dbReference type="EnsemblMetazoa" id="CJA20892.1"/>
    </source>
</evidence>
<keyword evidence="1" id="KW-0812">Transmembrane</keyword>
<evidence type="ECO:0000313" key="3">
    <source>
        <dbReference type="Proteomes" id="UP000005237"/>
    </source>
</evidence>
<evidence type="ECO:0000256" key="1">
    <source>
        <dbReference type="SAM" id="Phobius"/>
    </source>
</evidence>
<feature type="transmembrane region" description="Helical" evidence="1">
    <location>
        <begin position="85"/>
        <end position="110"/>
    </location>
</feature>
<organism evidence="2 3">
    <name type="scientific">Caenorhabditis japonica</name>
    <dbReference type="NCBI Taxonomy" id="281687"/>
    <lineage>
        <taxon>Eukaryota</taxon>
        <taxon>Metazoa</taxon>
        <taxon>Ecdysozoa</taxon>
        <taxon>Nematoda</taxon>
        <taxon>Chromadorea</taxon>
        <taxon>Rhabditida</taxon>
        <taxon>Rhabditina</taxon>
        <taxon>Rhabditomorpha</taxon>
        <taxon>Rhabditoidea</taxon>
        <taxon>Rhabditidae</taxon>
        <taxon>Peloderinae</taxon>
        <taxon>Caenorhabditis</taxon>
    </lineage>
</organism>
<proteinExistence type="predicted"/>